<accession>A0ABT1KZR8</accession>
<gene>
    <name evidence="5" type="ORF">NCI01_09890</name>
</gene>
<evidence type="ECO:0000256" key="3">
    <source>
        <dbReference type="ARBA" id="ARBA00023163"/>
    </source>
</evidence>
<keyword evidence="1" id="KW-0805">Transcription regulation</keyword>
<reference evidence="5 6" key="1">
    <citation type="submission" date="2022-06" db="EMBL/GenBank/DDBJ databases">
        <authorList>
            <person name="So Y."/>
        </authorList>
    </citation>
    <scope>NUCLEOTIDE SEQUENCE [LARGE SCALE GENOMIC DNA]</scope>
    <source>
        <strain evidence="5 6">STR3</strain>
    </source>
</reference>
<dbReference type="PROSITE" id="PS50932">
    <property type="entry name" value="HTH_LACI_2"/>
    <property type="match status" value="1"/>
</dbReference>
<proteinExistence type="predicted"/>
<dbReference type="PANTHER" id="PTHR30146:SF138">
    <property type="entry name" value="TRANSCRIPTIONAL REGULATORY PROTEIN"/>
    <property type="match status" value="1"/>
</dbReference>
<evidence type="ECO:0000256" key="2">
    <source>
        <dbReference type="ARBA" id="ARBA00023125"/>
    </source>
</evidence>
<dbReference type="PANTHER" id="PTHR30146">
    <property type="entry name" value="LACI-RELATED TRANSCRIPTIONAL REPRESSOR"/>
    <property type="match status" value="1"/>
</dbReference>
<sequence length="331" mass="34184">MSGPTRSPARNPTLADVAAAAGVSLSTASLAFSGNKPVSEETRERVLAAAGALGYAGPNPLARNLRRGRSGVVGVAVGRLSTAFRDPAALPMLDAVSEVLDAAGLGLLLMPEGDEHAGLPLDAVIYDICGSETWGAYDDLVARGVPLVVVEGPAWAGATYVDVEHRRGAAEVARHLHDLGHRRVATLTLEASHPQREREAGLRDVYPDAELVGPCASDLVAAQRMVGAWWDGGGEASAVVCQSDVQAAGVVLEARRRGLDVPGDLSVAGFDGVATPWLDLELTTVVQPLAEKGRATARAALSRIAGEPVDDVLLPVRMRVGGSTGPASHAT</sequence>
<dbReference type="Gene3D" id="1.10.260.40">
    <property type="entry name" value="lambda repressor-like DNA-binding domains"/>
    <property type="match status" value="1"/>
</dbReference>
<organism evidence="5 6">
    <name type="scientific">Nocardioides pinisoli</name>
    <dbReference type="NCBI Taxonomy" id="2950279"/>
    <lineage>
        <taxon>Bacteria</taxon>
        <taxon>Bacillati</taxon>
        <taxon>Actinomycetota</taxon>
        <taxon>Actinomycetes</taxon>
        <taxon>Propionibacteriales</taxon>
        <taxon>Nocardioidaceae</taxon>
        <taxon>Nocardioides</taxon>
    </lineage>
</organism>
<evidence type="ECO:0000313" key="6">
    <source>
        <dbReference type="Proteomes" id="UP001204524"/>
    </source>
</evidence>
<dbReference type="InterPro" id="IPR046335">
    <property type="entry name" value="LacI/GalR-like_sensor"/>
</dbReference>
<dbReference type="CDD" id="cd01392">
    <property type="entry name" value="HTH_LacI"/>
    <property type="match status" value="1"/>
</dbReference>
<dbReference type="InterPro" id="IPR010982">
    <property type="entry name" value="Lambda_DNA-bd_dom_sf"/>
</dbReference>
<dbReference type="EMBL" id="JANARS010000004">
    <property type="protein sequence ID" value="MCP3422106.1"/>
    <property type="molecule type" value="Genomic_DNA"/>
</dbReference>
<dbReference type="Pfam" id="PF00356">
    <property type="entry name" value="LacI"/>
    <property type="match status" value="1"/>
</dbReference>
<keyword evidence="6" id="KW-1185">Reference proteome</keyword>
<keyword evidence="2" id="KW-0238">DNA-binding</keyword>
<evidence type="ECO:0000259" key="4">
    <source>
        <dbReference type="PROSITE" id="PS50932"/>
    </source>
</evidence>
<dbReference type="Gene3D" id="3.40.50.2300">
    <property type="match status" value="2"/>
</dbReference>
<comment type="caution">
    <text evidence="5">The sequence shown here is derived from an EMBL/GenBank/DDBJ whole genome shotgun (WGS) entry which is preliminary data.</text>
</comment>
<dbReference type="Pfam" id="PF13377">
    <property type="entry name" value="Peripla_BP_3"/>
    <property type="match status" value="1"/>
</dbReference>
<dbReference type="SUPFAM" id="SSF47413">
    <property type="entry name" value="lambda repressor-like DNA-binding domains"/>
    <property type="match status" value="1"/>
</dbReference>
<keyword evidence="3" id="KW-0804">Transcription</keyword>
<evidence type="ECO:0000313" key="5">
    <source>
        <dbReference type="EMBL" id="MCP3422106.1"/>
    </source>
</evidence>
<dbReference type="SMART" id="SM00354">
    <property type="entry name" value="HTH_LACI"/>
    <property type="match status" value="1"/>
</dbReference>
<protein>
    <submittedName>
        <fullName evidence="5">Substrate-binding domain-containing protein</fullName>
    </submittedName>
</protein>
<dbReference type="RefSeq" id="WP_254181320.1">
    <property type="nucleotide sequence ID" value="NZ_JANARS010000004.1"/>
</dbReference>
<evidence type="ECO:0000256" key="1">
    <source>
        <dbReference type="ARBA" id="ARBA00023015"/>
    </source>
</evidence>
<dbReference type="SUPFAM" id="SSF53822">
    <property type="entry name" value="Periplasmic binding protein-like I"/>
    <property type="match status" value="1"/>
</dbReference>
<dbReference type="InterPro" id="IPR028082">
    <property type="entry name" value="Peripla_BP_I"/>
</dbReference>
<name>A0ABT1KZR8_9ACTN</name>
<dbReference type="Proteomes" id="UP001204524">
    <property type="component" value="Unassembled WGS sequence"/>
</dbReference>
<dbReference type="InterPro" id="IPR000843">
    <property type="entry name" value="HTH_LacI"/>
</dbReference>
<feature type="domain" description="HTH lacI-type" evidence="4">
    <location>
        <begin position="12"/>
        <end position="67"/>
    </location>
</feature>